<feature type="transmembrane region" description="Helical" evidence="4">
    <location>
        <begin position="292"/>
        <end position="312"/>
    </location>
</feature>
<feature type="transmembrane region" description="Helical" evidence="4">
    <location>
        <begin position="36"/>
        <end position="55"/>
    </location>
</feature>
<keyword evidence="4" id="KW-1133">Transmembrane helix</keyword>
<dbReference type="GO" id="GO:0022857">
    <property type="term" value="F:transmembrane transporter activity"/>
    <property type="evidence" value="ECO:0007669"/>
    <property type="project" value="InterPro"/>
</dbReference>
<feature type="transmembrane region" description="Helical" evidence="4">
    <location>
        <begin position="92"/>
        <end position="111"/>
    </location>
</feature>
<dbReference type="GO" id="GO:0016020">
    <property type="term" value="C:membrane"/>
    <property type="evidence" value="ECO:0007669"/>
    <property type="project" value="UniProtKB-SubCell"/>
</dbReference>
<feature type="transmembrane region" description="Helical" evidence="4">
    <location>
        <begin position="318"/>
        <end position="343"/>
    </location>
</feature>
<keyword evidence="7" id="KW-1185">Reference proteome</keyword>
<comment type="subcellular location">
    <subcellularLocation>
        <location evidence="1">Membrane</location>
        <topology evidence="1">Multi-pass membrane protein</topology>
    </subcellularLocation>
</comment>
<dbReference type="OrthoDB" id="6499973at2759"/>
<evidence type="ECO:0000259" key="5">
    <source>
        <dbReference type="PROSITE" id="PS50850"/>
    </source>
</evidence>
<dbReference type="Proteomes" id="UP000504636">
    <property type="component" value="Unplaced"/>
</dbReference>
<evidence type="ECO:0000256" key="1">
    <source>
        <dbReference type="ARBA" id="ARBA00004141"/>
    </source>
</evidence>
<protein>
    <submittedName>
        <fullName evidence="6 8">MFS general substrate transporter</fullName>
    </submittedName>
</protein>
<evidence type="ECO:0000313" key="6">
    <source>
        <dbReference type="EMBL" id="KAF2815996.1"/>
    </source>
</evidence>
<dbReference type="InterPro" id="IPR036259">
    <property type="entry name" value="MFS_trans_sf"/>
</dbReference>
<comment type="similarity">
    <text evidence="2">Belongs to the major facilitator superfamily. Monocarboxylate porter (TC 2.A.1.13) family.</text>
</comment>
<dbReference type="EMBL" id="MU003693">
    <property type="protein sequence ID" value="KAF2815996.1"/>
    <property type="molecule type" value="Genomic_DNA"/>
</dbReference>
<organism evidence="6">
    <name type="scientific">Mytilinidion resinicola</name>
    <dbReference type="NCBI Taxonomy" id="574789"/>
    <lineage>
        <taxon>Eukaryota</taxon>
        <taxon>Fungi</taxon>
        <taxon>Dikarya</taxon>
        <taxon>Ascomycota</taxon>
        <taxon>Pezizomycotina</taxon>
        <taxon>Dothideomycetes</taxon>
        <taxon>Pleosporomycetidae</taxon>
        <taxon>Mytilinidiales</taxon>
        <taxon>Mytilinidiaceae</taxon>
        <taxon>Mytilinidion</taxon>
    </lineage>
</organism>
<dbReference type="PANTHER" id="PTHR11360:SF130">
    <property type="entry name" value="MAJOR FACILITATOR SUPERFAMILY (MFS) PROFILE DOMAIN-CONTAINING PROTEIN-RELATED"/>
    <property type="match status" value="1"/>
</dbReference>
<feature type="domain" description="Major facilitator superfamily (MFS) profile" evidence="5">
    <location>
        <begin position="27"/>
        <end position="417"/>
    </location>
</feature>
<evidence type="ECO:0000313" key="7">
    <source>
        <dbReference type="Proteomes" id="UP000504636"/>
    </source>
</evidence>
<dbReference type="Pfam" id="PF07690">
    <property type="entry name" value="MFS_1"/>
    <property type="match status" value="1"/>
</dbReference>
<feature type="transmembrane region" description="Helical" evidence="4">
    <location>
        <begin position="388"/>
        <end position="414"/>
    </location>
</feature>
<dbReference type="GeneID" id="54463557"/>
<name>A0A6A6Z4K0_9PEZI</name>
<feature type="compositionally biased region" description="Polar residues" evidence="3">
    <location>
        <begin position="1"/>
        <end position="13"/>
    </location>
</feature>
<feature type="transmembrane region" description="Helical" evidence="4">
    <location>
        <begin position="61"/>
        <end position="80"/>
    </location>
</feature>
<keyword evidence="4" id="KW-0812">Transmembrane</keyword>
<dbReference type="PANTHER" id="PTHR11360">
    <property type="entry name" value="MONOCARBOXYLATE TRANSPORTER"/>
    <property type="match status" value="1"/>
</dbReference>
<dbReference type="InterPro" id="IPR020846">
    <property type="entry name" value="MFS_dom"/>
</dbReference>
<evidence type="ECO:0000256" key="4">
    <source>
        <dbReference type="SAM" id="Phobius"/>
    </source>
</evidence>
<feature type="transmembrane region" description="Helical" evidence="4">
    <location>
        <begin position="117"/>
        <end position="140"/>
    </location>
</feature>
<dbReference type="InterPro" id="IPR050327">
    <property type="entry name" value="Proton-linked_MCT"/>
</dbReference>
<reference evidence="6 8" key="1">
    <citation type="journal article" date="2020" name="Stud. Mycol.">
        <title>101 Dothideomycetes genomes: a test case for predicting lifestyles and emergence of pathogens.</title>
        <authorList>
            <person name="Haridas S."/>
            <person name="Albert R."/>
            <person name="Binder M."/>
            <person name="Bloem J."/>
            <person name="Labutti K."/>
            <person name="Salamov A."/>
            <person name="Andreopoulos B."/>
            <person name="Baker S."/>
            <person name="Barry K."/>
            <person name="Bills G."/>
            <person name="Bluhm B."/>
            <person name="Cannon C."/>
            <person name="Castanera R."/>
            <person name="Culley D."/>
            <person name="Daum C."/>
            <person name="Ezra D."/>
            <person name="Gonzalez J."/>
            <person name="Henrissat B."/>
            <person name="Kuo A."/>
            <person name="Liang C."/>
            <person name="Lipzen A."/>
            <person name="Lutzoni F."/>
            <person name="Magnuson J."/>
            <person name="Mondo S."/>
            <person name="Nolan M."/>
            <person name="Ohm R."/>
            <person name="Pangilinan J."/>
            <person name="Park H.-J."/>
            <person name="Ramirez L."/>
            <person name="Alfaro M."/>
            <person name="Sun H."/>
            <person name="Tritt A."/>
            <person name="Yoshinaga Y."/>
            <person name="Zwiers L.-H."/>
            <person name="Turgeon B."/>
            <person name="Goodwin S."/>
            <person name="Spatafora J."/>
            <person name="Crous P."/>
            <person name="Grigoriev I."/>
        </authorList>
    </citation>
    <scope>NUCLEOTIDE SEQUENCE</scope>
    <source>
        <strain evidence="6 8">CBS 304.34</strain>
    </source>
</reference>
<evidence type="ECO:0000256" key="3">
    <source>
        <dbReference type="SAM" id="MobiDB-lite"/>
    </source>
</evidence>
<reference evidence="8" key="3">
    <citation type="submission" date="2025-04" db="UniProtKB">
        <authorList>
            <consortium name="RefSeq"/>
        </authorList>
    </citation>
    <scope>IDENTIFICATION</scope>
    <source>
        <strain evidence="8">CBS 304.34</strain>
    </source>
</reference>
<dbReference type="SUPFAM" id="SSF103473">
    <property type="entry name" value="MFS general substrate transporter"/>
    <property type="match status" value="1"/>
</dbReference>
<evidence type="ECO:0000256" key="2">
    <source>
        <dbReference type="ARBA" id="ARBA00006727"/>
    </source>
</evidence>
<accession>A0A6A6Z4K0</accession>
<feature type="region of interest" description="Disordered" evidence="3">
    <location>
        <begin position="1"/>
        <end position="22"/>
    </location>
</feature>
<dbReference type="Gene3D" id="1.20.1250.20">
    <property type="entry name" value="MFS general substrate transporter like domains"/>
    <property type="match status" value="2"/>
</dbReference>
<feature type="transmembrane region" description="Helical" evidence="4">
    <location>
        <begin position="225"/>
        <end position="246"/>
    </location>
</feature>
<evidence type="ECO:0000313" key="8">
    <source>
        <dbReference type="RefSeq" id="XP_033582960.1"/>
    </source>
</evidence>
<proteinExistence type="inferred from homology"/>
<gene>
    <name evidence="6 8" type="ORF">BDZ99DRAFT_484757</name>
</gene>
<feature type="transmembrane region" description="Helical" evidence="4">
    <location>
        <begin position="355"/>
        <end position="376"/>
    </location>
</feature>
<dbReference type="AlphaFoldDB" id="A0A6A6Z4K0"/>
<sequence length="417" mass="44585">MISKILTTRTNALTRDPGPPPDGGLKAWTQACMGHLVVFNTWGVITSFGVFQAYYTSELGLAPSAVSWIGSVQTLGHFFVGAVSGRALDAGYFYHVFIAGLLIEAFGVFMTSLCTQYWQLFLAQGVVTGVGCGMQFCPAVSLVTTYFQKNRILAVAIVVSGSATGGMIYPTIVRQLLPKIGFAWVLRVMGLIMVAIGCLTTALLRPRLPPTKSGPLIDFSAFRESTYSLYCVAVFLAIWGQFYVFYYVGPYAIDVIGASYSTSVNMLLLMNGLGLFGRVIPAYFADRNFGPLNTIIPFPFIGAILIYCWAAVRTQAALYAFASLYGLLIAGFQGLFPGALSSLTKDMSKAGARMGMCFSFVGVASLTGPPLAGALIQAHGGNYLYAQMWSASALVAGGLVLIAARISSTGWVLVSRI</sequence>
<dbReference type="InterPro" id="IPR011701">
    <property type="entry name" value="MFS"/>
</dbReference>
<feature type="transmembrane region" description="Helical" evidence="4">
    <location>
        <begin position="266"/>
        <end position="285"/>
    </location>
</feature>
<feature type="transmembrane region" description="Helical" evidence="4">
    <location>
        <begin position="152"/>
        <end position="172"/>
    </location>
</feature>
<dbReference type="PROSITE" id="PS50850">
    <property type="entry name" value="MFS"/>
    <property type="match status" value="1"/>
</dbReference>
<keyword evidence="4" id="KW-0472">Membrane</keyword>
<dbReference type="RefSeq" id="XP_033582960.1">
    <property type="nucleotide sequence ID" value="XM_033722664.1"/>
</dbReference>
<feature type="transmembrane region" description="Helical" evidence="4">
    <location>
        <begin position="184"/>
        <end position="204"/>
    </location>
</feature>
<reference evidence="8" key="2">
    <citation type="submission" date="2020-04" db="EMBL/GenBank/DDBJ databases">
        <authorList>
            <consortium name="NCBI Genome Project"/>
        </authorList>
    </citation>
    <scope>NUCLEOTIDE SEQUENCE</scope>
    <source>
        <strain evidence="8">CBS 304.34</strain>
    </source>
</reference>